<accession>A0A9P9A3P1</accession>
<feature type="region of interest" description="Disordered" evidence="1">
    <location>
        <begin position="1"/>
        <end position="76"/>
    </location>
</feature>
<feature type="compositionally biased region" description="Basic and acidic residues" evidence="1">
    <location>
        <begin position="195"/>
        <end position="210"/>
    </location>
</feature>
<dbReference type="RefSeq" id="XP_045964479.1">
    <property type="nucleotide sequence ID" value="XM_046096928.1"/>
</dbReference>
<organism evidence="2 3">
    <name type="scientific">Truncatella angustata</name>
    <dbReference type="NCBI Taxonomy" id="152316"/>
    <lineage>
        <taxon>Eukaryota</taxon>
        <taxon>Fungi</taxon>
        <taxon>Dikarya</taxon>
        <taxon>Ascomycota</taxon>
        <taxon>Pezizomycotina</taxon>
        <taxon>Sordariomycetes</taxon>
        <taxon>Xylariomycetidae</taxon>
        <taxon>Amphisphaeriales</taxon>
        <taxon>Sporocadaceae</taxon>
        <taxon>Truncatella</taxon>
    </lineage>
</organism>
<feature type="compositionally biased region" description="Basic and acidic residues" evidence="1">
    <location>
        <begin position="14"/>
        <end position="31"/>
    </location>
</feature>
<proteinExistence type="predicted"/>
<evidence type="ECO:0000313" key="2">
    <source>
        <dbReference type="EMBL" id="KAH6660348.1"/>
    </source>
</evidence>
<feature type="compositionally biased region" description="Polar residues" evidence="1">
    <location>
        <begin position="93"/>
        <end position="103"/>
    </location>
</feature>
<feature type="compositionally biased region" description="Low complexity" evidence="1">
    <location>
        <begin position="104"/>
        <end position="121"/>
    </location>
</feature>
<dbReference type="Proteomes" id="UP000758603">
    <property type="component" value="Unassembled WGS sequence"/>
</dbReference>
<protein>
    <submittedName>
        <fullName evidence="2">Uncharacterized protein</fullName>
    </submittedName>
</protein>
<feature type="compositionally biased region" description="Basic residues" evidence="1">
    <location>
        <begin position="66"/>
        <end position="75"/>
    </location>
</feature>
<feature type="compositionally biased region" description="Polar residues" evidence="1">
    <location>
        <begin position="44"/>
        <end position="58"/>
    </location>
</feature>
<name>A0A9P9A3P1_9PEZI</name>
<dbReference type="EMBL" id="JAGPXC010000001">
    <property type="protein sequence ID" value="KAH6660348.1"/>
    <property type="molecule type" value="Genomic_DNA"/>
</dbReference>
<feature type="compositionally biased region" description="Polar residues" evidence="1">
    <location>
        <begin position="183"/>
        <end position="194"/>
    </location>
</feature>
<keyword evidence="3" id="KW-1185">Reference proteome</keyword>
<feature type="region of interest" description="Disordered" evidence="1">
    <location>
        <begin position="181"/>
        <end position="276"/>
    </location>
</feature>
<comment type="caution">
    <text evidence="2">The sequence shown here is derived from an EMBL/GenBank/DDBJ whole genome shotgun (WGS) entry which is preliminary data.</text>
</comment>
<sequence>MHVSEQPIGLRKRSSTDHRERPHGEYAHLHAVDGPSIPPEWVSESVSRPNNQTNNDRITATMDGRRGRRNSKKRFGVADPAVWEAIHRTMAQQNRLSSIVPQDSSPGRPGVIRRPSVPSRSSSRRKALNHFARELEKYAQVANAAEKLPVITPRESDEKTSLHTVKPLVPYTREFKAAGLAVTSKQQRQWSPETNEQRPIRKYPISDRPYDQQPYERNLDGQYDSSTNASSSSSGSFIEFSPPPVSAVSMEPPAKKASPPPLPTKRIIPNVRRRLP</sequence>
<gene>
    <name evidence="2" type="ORF">BKA67DRAFT_48708</name>
</gene>
<reference evidence="2" key="1">
    <citation type="journal article" date="2021" name="Nat. Commun.">
        <title>Genetic determinants of endophytism in the Arabidopsis root mycobiome.</title>
        <authorList>
            <person name="Mesny F."/>
            <person name="Miyauchi S."/>
            <person name="Thiergart T."/>
            <person name="Pickel B."/>
            <person name="Atanasova L."/>
            <person name="Karlsson M."/>
            <person name="Huettel B."/>
            <person name="Barry K.W."/>
            <person name="Haridas S."/>
            <person name="Chen C."/>
            <person name="Bauer D."/>
            <person name="Andreopoulos W."/>
            <person name="Pangilinan J."/>
            <person name="LaButti K."/>
            <person name="Riley R."/>
            <person name="Lipzen A."/>
            <person name="Clum A."/>
            <person name="Drula E."/>
            <person name="Henrissat B."/>
            <person name="Kohler A."/>
            <person name="Grigoriev I.V."/>
            <person name="Martin F.M."/>
            <person name="Hacquard S."/>
        </authorList>
    </citation>
    <scope>NUCLEOTIDE SEQUENCE</scope>
    <source>
        <strain evidence="2">MPI-SDFR-AT-0073</strain>
    </source>
</reference>
<dbReference type="AlphaFoldDB" id="A0A9P9A3P1"/>
<evidence type="ECO:0000256" key="1">
    <source>
        <dbReference type="SAM" id="MobiDB-lite"/>
    </source>
</evidence>
<evidence type="ECO:0000313" key="3">
    <source>
        <dbReference type="Proteomes" id="UP000758603"/>
    </source>
</evidence>
<dbReference type="GeneID" id="70125820"/>
<feature type="compositionally biased region" description="Low complexity" evidence="1">
    <location>
        <begin position="225"/>
        <end position="236"/>
    </location>
</feature>
<dbReference type="OrthoDB" id="273010at2759"/>
<feature type="region of interest" description="Disordered" evidence="1">
    <location>
        <begin position="93"/>
        <end position="126"/>
    </location>
</feature>